<dbReference type="AlphaFoldDB" id="A0A2Z4IP96"/>
<organism evidence="1 2">
    <name type="scientific">Echinicola strongylocentroti</name>
    <dbReference type="NCBI Taxonomy" id="1795355"/>
    <lineage>
        <taxon>Bacteria</taxon>
        <taxon>Pseudomonadati</taxon>
        <taxon>Bacteroidota</taxon>
        <taxon>Cytophagia</taxon>
        <taxon>Cytophagales</taxon>
        <taxon>Cyclobacteriaceae</taxon>
        <taxon>Echinicola</taxon>
    </lineage>
</organism>
<dbReference type="Proteomes" id="UP000248688">
    <property type="component" value="Chromosome"/>
</dbReference>
<dbReference type="Pfam" id="PF06199">
    <property type="entry name" value="Phage_tail_2"/>
    <property type="match status" value="1"/>
</dbReference>
<keyword evidence="2" id="KW-1185">Reference proteome</keyword>
<proteinExistence type="predicted"/>
<protein>
    <recommendedName>
        <fullName evidence="3">Phage tail protein</fullName>
    </recommendedName>
</protein>
<accession>A0A2Z4IP96</accession>
<evidence type="ECO:0000313" key="1">
    <source>
        <dbReference type="EMBL" id="AWW32173.1"/>
    </source>
</evidence>
<sequence length="134" mass="14252">MSYNGTQILIKLATEAILGQTSSNLDHTWDMIETTTKQSTARAKTYETGENGWTSSCETKLNITEGTALKELMDAADLGTAHDFESGSGVVDSMTTTGQVLISGISISEPQNDVITVSYTLQGTGPVTRTIEAV</sequence>
<evidence type="ECO:0000313" key="2">
    <source>
        <dbReference type="Proteomes" id="UP000248688"/>
    </source>
</evidence>
<reference evidence="1 2" key="1">
    <citation type="submission" date="2018-06" db="EMBL/GenBank/DDBJ databases">
        <title>Echinicola strongylocentroti sp. nov., isolated from a sea urchin Strongylocentrotus intermedius.</title>
        <authorList>
            <person name="Bae S.S."/>
        </authorList>
    </citation>
    <scope>NUCLEOTIDE SEQUENCE [LARGE SCALE GENOMIC DNA]</scope>
    <source>
        <strain evidence="1 2">MEBiC08714</strain>
    </source>
</reference>
<gene>
    <name evidence="1" type="ORF">DN752_19630</name>
</gene>
<name>A0A2Z4IP96_9BACT</name>
<evidence type="ECO:0008006" key="3">
    <source>
        <dbReference type="Google" id="ProtNLM"/>
    </source>
</evidence>
<dbReference type="KEGG" id="est:DN752_19630"/>
<dbReference type="EMBL" id="CP030041">
    <property type="protein sequence ID" value="AWW32173.1"/>
    <property type="molecule type" value="Genomic_DNA"/>
</dbReference>
<dbReference type="RefSeq" id="WP_112785546.1">
    <property type="nucleotide sequence ID" value="NZ_CP030041.1"/>
</dbReference>
<dbReference type="InterPro" id="IPR011855">
    <property type="entry name" value="Phgtail_TP901_1"/>
</dbReference>